<keyword evidence="1" id="KW-0812">Transmembrane</keyword>
<evidence type="ECO:0000313" key="3">
    <source>
        <dbReference type="Proteomes" id="UP000034487"/>
    </source>
</evidence>
<feature type="transmembrane region" description="Helical" evidence="1">
    <location>
        <begin position="147"/>
        <end position="167"/>
    </location>
</feature>
<reference evidence="2 3" key="1">
    <citation type="journal article" date="2015" name="Nature">
        <title>rRNA introns, odd ribosomes, and small enigmatic genomes across a large radiation of phyla.</title>
        <authorList>
            <person name="Brown C.T."/>
            <person name="Hug L.A."/>
            <person name="Thomas B.C."/>
            <person name="Sharon I."/>
            <person name="Castelle C.J."/>
            <person name="Singh A."/>
            <person name="Wilkins M.J."/>
            <person name="Williams K.H."/>
            <person name="Banfield J.F."/>
        </authorList>
    </citation>
    <scope>NUCLEOTIDE SEQUENCE [LARGE SCALE GENOMIC DNA]</scope>
</reference>
<accession>A0A0G1QD50</accession>
<feature type="transmembrane region" description="Helical" evidence="1">
    <location>
        <begin position="90"/>
        <end position="111"/>
    </location>
</feature>
<feature type="transmembrane region" description="Helical" evidence="1">
    <location>
        <begin position="248"/>
        <end position="265"/>
    </location>
</feature>
<keyword evidence="1" id="KW-0472">Membrane</keyword>
<proteinExistence type="predicted"/>
<organism evidence="2 3">
    <name type="scientific">Berkelbacteria bacterium GW2011_GWA2_46_7</name>
    <dbReference type="NCBI Taxonomy" id="1618335"/>
    <lineage>
        <taxon>Bacteria</taxon>
        <taxon>Candidatus Berkelbacteria</taxon>
    </lineage>
</organism>
<gene>
    <name evidence="2" type="ORF">UX60_C0042G0006</name>
</gene>
<feature type="transmembrane region" description="Helical" evidence="1">
    <location>
        <begin position="312"/>
        <end position="336"/>
    </location>
</feature>
<dbReference type="Proteomes" id="UP000034487">
    <property type="component" value="Unassembled WGS sequence"/>
</dbReference>
<protein>
    <submittedName>
        <fullName evidence="2">Uncharacterized protein</fullName>
    </submittedName>
</protein>
<evidence type="ECO:0000313" key="2">
    <source>
        <dbReference type="EMBL" id="KKU42956.1"/>
    </source>
</evidence>
<dbReference type="AlphaFoldDB" id="A0A0G1QD50"/>
<feature type="transmembrane region" description="Helical" evidence="1">
    <location>
        <begin position="271"/>
        <end position="292"/>
    </location>
</feature>
<dbReference type="EMBL" id="LCMV01000042">
    <property type="protein sequence ID" value="KKU42956.1"/>
    <property type="molecule type" value="Genomic_DNA"/>
</dbReference>
<comment type="caution">
    <text evidence="2">The sequence shown here is derived from an EMBL/GenBank/DDBJ whole genome shotgun (WGS) entry which is preliminary data.</text>
</comment>
<feature type="transmembrane region" description="Helical" evidence="1">
    <location>
        <begin position="342"/>
        <end position="364"/>
    </location>
</feature>
<keyword evidence="1" id="KW-1133">Transmembrane helix</keyword>
<feature type="transmembrane region" description="Helical" evidence="1">
    <location>
        <begin position="179"/>
        <end position="200"/>
    </location>
</feature>
<sequence>MQTSSHHWQAWLKPALSRLNTADWLTLLLLVIFGWLASQVVSVINPESTVVAKFFQLFLSGAVVVGYCYRLSPKQDQASLVAPSTAWLTITRAIGLTVLLIGLPLVVLMSAQSASNGVAWLRVLSTLLMVVSLTAIGTLGSQLLKRWGIPLLLVALWWLLFASNHIVENLVQAMLLNNLGTQLIVLMVTVGLVGVTASLVELTKPWQRQPEQFNFTKTWSFVRPMPSFTGMGSLLTVSLLRVIRDKVFLIYLGSFTALLLSRILMSDWPVNWLVIIGLGLAGLSVLVVSRLVKFSNSFSLQYAHLPIGPGQIEFVGFFAGLTLLAAISWIILWGLFGVTAEIMVRLLLAILSSYGAGFLIGLSTRKVEHSGFFDSTWHLVGQMLLFTLVFICSLQLPLSGASLSLLAIMLLVVTTTCYQVTRTWATINRHATKPSVV</sequence>
<name>A0A0G1QD50_9BACT</name>
<feature type="transmembrane region" description="Helical" evidence="1">
    <location>
        <begin position="21"/>
        <end position="44"/>
    </location>
</feature>
<feature type="transmembrane region" description="Helical" evidence="1">
    <location>
        <begin position="117"/>
        <end position="140"/>
    </location>
</feature>
<feature type="transmembrane region" description="Helical" evidence="1">
    <location>
        <begin position="376"/>
        <end position="396"/>
    </location>
</feature>
<feature type="transmembrane region" description="Helical" evidence="1">
    <location>
        <begin position="50"/>
        <end position="69"/>
    </location>
</feature>
<evidence type="ECO:0000256" key="1">
    <source>
        <dbReference type="SAM" id="Phobius"/>
    </source>
</evidence>